<keyword evidence="3" id="KW-0813">Transport</keyword>
<evidence type="ECO:0000256" key="4">
    <source>
        <dbReference type="ARBA" id="ARBA00022692"/>
    </source>
</evidence>
<feature type="transmembrane region" description="Helical" evidence="10">
    <location>
        <begin position="220"/>
        <end position="238"/>
    </location>
</feature>
<keyword evidence="7" id="KW-0406">Ion transport</keyword>
<feature type="domain" description="Cation efflux protein cytoplasmic" evidence="12">
    <location>
        <begin position="252"/>
        <end position="323"/>
    </location>
</feature>
<dbReference type="AlphaFoldDB" id="A0A0K1E827"/>
<feature type="compositionally biased region" description="Basic and acidic residues" evidence="9">
    <location>
        <begin position="1"/>
        <end position="40"/>
    </location>
</feature>
<evidence type="ECO:0000259" key="12">
    <source>
        <dbReference type="Pfam" id="PF16916"/>
    </source>
</evidence>
<dbReference type="InterPro" id="IPR036837">
    <property type="entry name" value="Cation_efflux_CTD_sf"/>
</dbReference>
<keyword evidence="6 10" id="KW-1133">Transmembrane helix</keyword>
<dbReference type="Gene3D" id="1.20.1510.10">
    <property type="entry name" value="Cation efflux protein transmembrane domain"/>
    <property type="match status" value="1"/>
</dbReference>
<dbReference type="RefSeq" id="WP_050429289.1">
    <property type="nucleotide sequence ID" value="NZ_CP012159.1"/>
</dbReference>
<dbReference type="PANTHER" id="PTHR11562">
    <property type="entry name" value="CATION EFFLUX PROTEIN/ ZINC TRANSPORTER"/>
    <property type="match status" value="1"/>
</dbReference>
<evidence type="ECO:0000256" key="3">
    <source>
        <dbReference type="ARBA" id="ARBA00022448"/>
    </source>
</evidence>
<dbReference type="NCBIfam" id="TIGR01297">
    <property type="entry name" value="CDF"/>
    <property type="match status" value="1"/>
</dbReference>
<evidence type="ECO:0000256" key="2">
    <source>
        <dbReference type="ARBA" id="ARBA00008873"/>
    </source>
</evidence>
<evidence type="ECO:0000256" key="9">
    <source>
        <dbReference type="SAM" id="MobiDB-lite"/>
    </source>
</evidence>
<dbReference type="GO" id="GO:0005886">
    <property type="term" value="C:plasma membrane"/>
    <property type="evidence" value="ECO:0007669"/>
    <property type="project" value="TreeGrafter"/>
</dbReference>
<evidence type="ECO:0000259" key="11">
    <source>
        <dbReference type="Pfam" id="PF01545"/>
    </source>
</evidence>
<name>A0A0K1E827_CHOCO</name>
<keyword evidence="8 10" id="KW-0472">Membrane</keyword>
<comment type="similarity">
    <text evidence="2">Belongs to the cation diffusion facilitator (CDF) transporter (TC 2.A.4) family. SLC30A subfamily.</text>
</comment>
<dbReference type="InterPro" id="IPR027469">
    <property type="entry name" value="Cation_efflux_TMD_sf"/>
</dbReference>
<gene>
    <name evidence="13" type="primary">apaG</name>
    <name evidence="13" type="ORF">CMC5_009580</name>
</gene>
<evidence type="ECO:0000256" key="6">
    <source>
        <dbReference type="ARBA" id="ARBA00022989"/>
    </source>
</evidence>
<keyword evidence="14" id="KW-1185">Reference proteome</keyword>
<sequence length="338" mass="36041">MRDAQGDRRLTLGGHDHEGDREHDHDHEHDAHSHGSGEHEHHHHDHSATPLKRLAWAFGITAGFMGVEAGVGWWSGSLALVADAGHMLADAAALGLAMIAQRIAARERTHDRTFGYRRAEVLAAFVNGIALALTAIWVFYEAASRWSSPPHIHAGAVAITAAVGLLVNLLSATILSAGKGGHNVNTRAALAHVISDALGSVGALLAAAAILLFGWNRADALISVGIGALILWGGWRLVRDTSRVLMEGSPAQMDLAVVEATILDVEGVAALHDLHVWSISEGFDVLTVHVVIEPGHHGIEVAAAVNRRMRKDHGLSHCTVQPEAPRDERLVTLRRGPA</sequence>
<dbReference type="GO" id="GO:0005385">
    <property type="term" value="F:zinc ion transmembrane transporter activity"/>
    <property type="evidence" value="ECO:0007669"/>
    <property type="project" value="TreeGrafter"/>
</dbReference>
<feature type="transmembrane region" description="Helical" evidence="10">
    <location>
        <begin position="54"/>
        <end position="74"/>
    </location>
</feature>
<evidence type="ECO:0000256" key="7">
    <source>
        <dbReference type="ARBA" id="ARBA00023065"/>
    </source>
</evidence>
<feature type="region of interest" description="Disordered" evidence="9">
    <location>
        <begin position="1"/>
        <end position="46"/>
    </location>
</feature>
<evidence type="ECO:0000313" key="13">
    <source>
        <dbReference type="EMBL" id="AKT36837.1"/>
    </source>
</evidence>
<feature type="transmembrane region" description="Helical" evidence="10">
    <location>
        <begin position="189"/>
        <end position="214"/>
    </location>
</feature>
<dbReference type="InterPro" id="IPR058533">
    <property type="entry name" value="Cation_efflux_TM"/>
</dbReference>
<accession>A0A0K1E827</accession>
<dbReference type="SUPFAM" id="SSF161111">
    <property type="entry name" value="Cation efflux protein transmembrane domain-like"/>
    <property type="match status" value="1"/>
</dbReference>
<dbReference type="OrthoDB" id="9809646at2"/>
<evidence type="ECO:0000256" key="5">
    <source>
        <dbReference type="ARBA" id="ARBA00022906"/>
    </source>
</evidence>
<dbReference type="SUPFAM" id="SSF160240">
    <property type="entry name" value="Cation efflux protein cytoplasmic domain-like"/>
    <property type="match status" value="1"/>
</dbReference>
<reference evidence="13" key="1">
    <citation type="submission" date="2015-07" db="EMBL/GenBank/DDBJ databases">
        <title>Genome analysis of myxobacterium Chondromyces crocatus Cm c5 reveals a high potential for natural compound synthesis and the genetic basis for the loss of fruiting body formation.</title>
        <authorList>
            <person name="Zaburannyi N."/>
            <person name="Bunk B."/>
            <person name="Maier J."/>
            <person name="Overmann J."/>
            <person name="Mueller R."/>
        </authorList>
    </citation>
    <scope>NUCLEOTIDE SEQUENCE [LARGE SCALE GENOMIC DNA]</scope>
    <source>
        <strain evidence="13">Cm c5</strain>
    </source>
</reference>
<evidence type="ECO:0000256" key="10">
    <source>
        <dbReference type="SAM" id="Phobius"/>
    </source>
</evidence>
<comment type="subcellular location">
    <subcellularLocation>
        <location evidence="1">Membrane</location>
        <topology evidence="1">Multi-pass membrane protein</topology>
    </subcellularLocation>
</comment>
<keyword evidence="5" id="KW-0862">Zinc</keyword>
<feature type="transmembrane region" description="Helical" evidence="10">
    <location>
        <begin position="80"/>
        <end position="100"/>
    </location>
</feature>
<dbReference type="InterPro" id="IPR050681">
    <property type="entry name" value="CDF/SLC30A"/>
</dbReference>
<protein>
    <submittedName>
        <fullName evidence="13">Cobalt transporter</fullName>
    </submittedName>
</protein>
<dbReference type="PATRIC" id="fig|52.7.peg.1027"/>
<evidence type="ECO:0000256" key="8">
    <source>
        <dbReference type="ARBA" id="ARBA00023136"/>
    </source>
</evidence>
<evidence type="ECO:0000256" key="1">
    <source>
        <dbReference type="ARBA" id="ARBA00004141"/>
    </source>
</evidence>
<evidence type="ECO:0000313" key="14">
    <source>
        <dbReference type="Proteomes" id="UP000067626"/>
    </source>
</evidence>
<dbReference type="InterPro" id="IPR002524">
    <property type="entry name" value="Cation_efflux"/>
</dbReference>
<organism evidence="13 14">
    <name type="scientific">Chondromyces crocatus</name>
    <dbReference type="NCBI Taxonomy" id="52"/>
    <lineage>
        <taxon>Bacteria</taxon>
        <taxon>Pseudomonadati</taxon>
        <taxon>Myxococcota</taxon>
        <taxon>Polyangia</taxon>
        <taxon>Polyangiales</taxon>
        <taxon>Polyangiaceae</taxon>
        <taxon>Chondromyces</taxon>
    </lineage>
</organism>
<keyword evidence="4 10" id="KW-0812">Transmembrane</keyword>
<dbReference type="InterPro" id="IPR027470">
    <property type="entry name" value="Cation_efflux_CTD"/>
</dbReference>
<feature type="domain" description="Cation efflux protein transmembrane" evidence="11">
    <location>
        <begin position="57"/>
        <end position="246"/>
    </location>
</feature>
<dbReference type="STRING" id="52.CMC5_009580"/>
<keyword evidence="5" id="KW-0864">Zinc transport</keyword>
<feature type="transmembrane region" description="Helical" evidence="10">
    <location>
        <begin position="121"/>
        <end position="140"/>
    </location>
</feature>
<dbReference type="PANTHER" id="PTHR11562:SF17">
    <property type="entry name" value="RE54080P-RELATED"/>
    <property type="match status" value="1"/>
</dbReference>
<dbReference type="Pfam" id="PF01545">
    <property type="entry name" value="Cation_efflux"/>
    <property type="match status" value="1"/>
</dbReference>
<feature type="transmembrane region" description="Helical" evidence="10">
    <location>
        <begin position="152"/>
        <end position="177"/>
    </location>
</feature>
<dbReference type="KEGG" id="ccro:CMC5_009580"/>
<dbReference type="EMBL" id="CP012159">
    <property type="protein sequence ID" value="AKT36837.1"/>
    <property type="molecule type" value="Genomic_DNA"/>
</dbReference>
<proteinExistence type="inferred from homology"/>
<dbReference type="Pfam" id="PF16916">
    <property type="entry name" value="ZT_dimer"/>
    <property type="match status" value="1"/>
</dbReference>
<dbReference type="Proteomes" id="UP000067626">
    <property type="component" value="Chromosome"/>
</dbReference>